<dbReference type="OrthoDB" id="65716at2759"/>
<dbReference type="InterPro" id="IPR039057">
    <property type="entry name" value="Spo22/ZIP4"/>
</dbReference>
<keyword evidence="1" id="KW-0469">Meiosis</keyword>
<dbReference type="GeneID" id="93579309"/>
<dbReference type="VEuPathDB" id="FungiDB:ASPBRDRAFT_51957"/>
<gene>
    <name evidence="2" type="ORF">ASPBRDRAFT_51957</name>
</gene>
<dbReference type="EMBL" id="KV878680">
    <property type="protein sequence ID" value="OJJ76329.1"/>
    <property type="molecule type" value="Genomic_DNA"/>
</dbReference>
<sequence length="303" mass="34747">MTQHSSKAQVDVVLDFAADLTDRLVIDQQRFPLDLGDHIVAQLDQQLKHFPLLLASPSSPIRRRFDQEGTKLWNTCMQAMTVSKDDKENQLLLCKVKTFAYMMLEYAAPFRGQASNRALKAAFSIASTCIDNGYLSLSQRIIETAAVRLDKLETSERNAKDSQLQQYTIEYYILRVYLAWLQGRLDIAEHLFSKIPVLDHGRGQEHVMDICYKIGNCALSRKQYDVSVRWLERALRAFRAGLHLDTKEPNELLNKVLDALKSRYGSMFAVQVIQLELLSKEEPNKDVFLRGDWTLLNDCSPFD</sequence>
<dbReference type="GO" id="GO:0090173">
    <property type="term" value="P:regulation of synaptonemal complex assembly"/>
    <property type="evidence" value="ECO:0007669"/>
    <property type="project" value="InterPro"/>
</dbReference>
<evidence type="ECO:0000256" key="1">
    <source>
        <dbReference type="ARBA" id="ARBA00023254"/>
    </source>
</evidence>
<dbReference type="RefSeq" id="XP_067483576.1">
    <property type="nucleotide sequence ID" value="XM_067626821.1"/>
</dbReference>
<dbReference type="Proteomes" id="UP000184499">
    <property type="component" value="Unassembled WGS sequence"/>
</dbReference>
<accession>A0A1L9UXQ6</accession>
<organism evidence="2 3">
    <name type="scientific">Aspergillus brasiliensis (strain CBS 101740 / IMI 381727 / IBT 21946)</name>
    <dbReference type="NCBI Taxonomy" id="767769"/>
    <lineage>
        <taxon>Eukaryota</taxon>
        <taxon>Fungi</taxon>
        <taxon>Dikarya</taxon>
        <taxon>Ascomycota</taxon>
        <taxon>Pezizomycotina</taxon>
        <taxon>Eurotiomycetes</taxon>
        <taxon>Eurotiomycetidae</taxon>
        <taxon>Eurotiales</taxon>
        <taxon>Aspergillaceae</taxon>
        <taxon>Aspergillus</taxon>
        <taxon>Aspergillus subgen. Circumdati</taxon>
    </lineage>
</organism>
<proteinExistence type="predicted"/>
<evidence type="ECO:0000313" key="3">
    <source>
        <dbReference type="Proteomes" id="UP000184499"/>
    </source>
</evidence>
<dbReference type="AlphaFoldDB" id="A0A1L9UXQ6"/>
<dbReference type="PANTHER" id="PTHR40375:SF2">
    <property type="entry name" value="SPORULATION-SPECIFIC PROTEIN 22"/>
    <property type="match status" value="1"/>
</dbReference>
<dbReference type="Pfam" id="PF08631">
    <property type="entry name" value="SPO22"/>
    <property type="match status" value="1"/>
</dbReference>
<dbReference type="InterPro" id="IPR013940">
    <property type="entry name" value="Spo22/ZIP4/TEX11"/>
</dbReference>
<reference evidence="3" key="1">
    <citation type="journal article" date="2017" name="Genome Biol.">
        <title>Comparative genomics reveals high biological diversity and specific adaptations in the industrially and medically important fungal genus Aspergillus.</title>
        <authorList>
            <person name="de Vries R.P."/>
            <person name="Riley R."/>
            <person name="Wiebenga A."/>
            <person name="Aguilar-Osorio G."/>
            <person name="Amillis S."/>
            <person name="Uchima C.A."/>
            <person name="Anderluh G."/>
            <person name="Asadollahi M."/>
            <person name="Askin M."/>
            <person name="Barry K."/>
            <person name="Battaglia E."/>
            <person name="Bayram O."/>
            <person name="Benocci T."/>
            <person name="Braus-Stromeyer S.A."/>
            <person name="Caldana C."/>
            <person name="Canovas D."/>
            <person name="Cerqueira G.C."/>
            <person name="Chen F."/>
            <person name="Chen W."/>
            <person name="Choi C."/>
            <person name="Clum A."/>
            <person name="Dos Santos R.A."/>
            <person name="Damasio A.R."/>
            <person name="Diallinas G."/>
            <person name="Emri T."/>
            <person name="Fekete E."/>
            <person name="Flipphi M."/>
            <person name="Freyberg S."/>
            <person name="Gallo A."/>
            <person name="Gournas C."/>
            <person name="Habgood R."/>
            <person name="Hainaut M."/>
            <person name="Harispe M.L."/>
            <person name="Henrissat B."/>
            <person name="Hilden K.S."/>
            <person name="Hope R."/>
            <person name="Hossain A."/>
            <person name="Karabika E."/>
            <person name="Karaffa L."/>
            <person name="Karanyi Z."/>
            <person name="Krasevec N."/>
            <person name="Kuo A."/>
            <person name="Kusch H."/>
            <person name="LaButti K."/>
            <person name="Lagendijk E.L."/>
            <person name="Lapidus A."/>
            <person name="Levasseur A."/>
            <person name="Lindquist E."/>
            <person name="Lipzen A."/>
            <person name="Logrieco A.F."/>
            <person name="MacCabe A."/>
            <person name="Maekelae M.R."/>
            <person name="Malavazi I."/>
            <person name="Melin P."/>
            <person name="Meyer V."/>
            <person name="Mielnichuk N."/>
            <person name="Miskei M."/>
            <person name="Molnar A.P."/>
            <person name="Mule G."/>
            <person name="Ngan C.Y."/>
            <person name="Orejas M."/>
            <person name="Orosz E."/>
            <person name="Ouedraogo J.P."/>
            <person name="Overkamp K.M."/>
            <person name="Park H.-S."/>
            <person name="Perrone G."/>
            <person name="Piumi F."/>
            <person name="Punt P.J."/>
            <person name="Ram A.F."/>
            <person name="Ramon A."/>
            <person name="Rauscher S."/>
            <person name="Record E."/>
            <person name="Riano-Pachon D.M."/>
            <person name="Robert V."/>
            <person name="Roehrig J."/>
            <person name="Ruller R."/>
            <person name="Salamov A."/>
            <person name="Salih N.S."/>
            <person name="Samson R.A."/>
            <person name="Sandor E."/>
            <person name="Sanguinetti M."/>
            <person name="Schuetze T."/>
            <person name="Sepcic K."/>
            <person name="Shelest E."/>
            <person name="Sherlock G."/>
            <person name="Sophianopoulou V."/>
            <person name="Squina F.M."/>
            <person name="Sun H."/>
            <person name="Susca A."/>
            <person name="Todd R.B."/>
            <person name="Tsang A."/>
            <person name="Unkles S.E."/>
            <person name="van de Wiele N."/>
            <person name="van Rossen-Uffink D."/>
            <person name="Oliveira J.V."/>
            <person name="Vesth T.C."/>
            <person name="Visser J."/>
            <person name="Yu J.-H."/>
            <person name="Zhou M."/>
            <person name="Andersen M.R."/>
            <person name="Archer D.B."/>
            <person name="Baker S.E."/>
            <person name="Benoit I."/>
            <person name="Brakhage A.A."/>
            <person name="Braus G.H."/>
            <person name="Fischer R."/>
            <person name="Frisvad J.C."/>
            <person name="Goldman G.H."/>
            <person name="Houbraken J."/>
            <person name="Oakley B."/>
            <person name="Pocsi I."/>
            <person name="Scazzocchio C."/>
            <person name="Seiboth B."/>
            <person name="vanKuyk P.A."/>
            <person name="Wortman J."/>
            <person name="Dyer P.S."/>
            <person name="Grigoriev I.V."/>
        </authorList>
    </citation>
    <scope>NUCLEOTIDE SEQUENCE [LARGE SCALE GENOMIC DNA]</scope>
    <source>
        <strain evidence="3">CBS 101740 / IMI 381727 / IBT 21946</strain>
    </source>
</reference>
<keyword evidence="3" id="KW-1185">Reference proteome</keyword>
<dbReference type="PANTHER" id="PTHR40375">
    <property type="entry name" value="SPORULATION-SPECIFIC PROTEIN 22"/>
    <property type="match status" value="1"/>
</dbReference>
<dbReference type="STRING" id="767769.A0A1L9UXQ6"/>
<dbReference type="GO" id="GO:0051321">
    <property type="term" value="P:meiotic cell cycle"/>
    <property type="evidence" value="ECO:0007669"/>
    <property type="project" value="UniProtKB-KW"/>
</dbReference>
<evidence type="ECO:0000313" key="2">
    <source>
        <dbReference type="EMBL" id="OJJ76329.1"/>
    </source>
</evidence>
<name>A0A1L9UXQ6_ASPBC</name>
<evidence type="ECO:0008006" key="4">
    <source>
        <dbReference type="Google" id="ProtNLM"/>
    </source>
</evidence>
<dbReference type="OMA" id="QEGTKLW"/>
<protein>
    <recommendedName>
        <fullName evidence="4">Protein ZIP4 homolog</fullName>
    </recommendedName>
</protein>